<evidence type="ECO:0000313" key="2">
    <source>
        <dbReference type="EMBL" id="PVH97876.1"/>
    </source>
</evidence>
<reference evidence="2 3" key="1">
    <citation type="journal article" date="2018" name="Sci. Rep.">
        <title>Comparative genomics provides insights into the lifestyle and reveals functional heterogeneity of dark septate endophytic fungi.</title>
        <authorList>
            <person name="Knapp D.G."/>
            <person name="Nemeth J.B."/>
            <person name="Barry K."/>
            <person name="Hainaut M."/>
            <person name="Henrissat B."/>
            <person name="Johnson J."/>
            <person name="Kuo A."/>
            <person name="Lim J.H.P."/>
            <person name="Lipzen A."/>
            <person name="Nolan M."/>
            <person name="Ohm R.A."/>
            <person name="Tamas L."/>
            <person name="Grigoriev I.V."/>
            <person name="Spatafora J.W."/>
            <person name="Nagy L.G."/>
            <person name="Kovacs G.M."/>
        </authorList>
    </citation>
    <scope>NUCLEOTIDE SEQUENCE [LARGE SCALE GENOMIC DNA]</scope>
    <source>
        <strain evidence="2 3">DSE2036</strain>
    </source>
</reference>
<dbReference type="AlphaFoldDB" id="A0A2V1DI58"/>
<sequence>MENLSIFEAEDKPTEGCTTYVEDAMPPFFDRVQLDRAQQDQAVPRLQAFAANDDLLNRPLMRFERDEPSPTPKSTELEDLNYVPPLP</sequence>
<feature type="region of interest" description="Disordered" evidence="1">
    <location>
        <begin position="63"/>
        <end position="87"/>
    </location>
</feature>
<gene>
    <name evidence="2" type="ORF">DM02DRAFT_657862</name>
</gene>
<evidence type="ECO:0000256" key="1">
    <source>
        <dbReference type="SAM" id="MobiDB-lite"/>
    </source>
</evidence>
<evidence type="ECO:0000313" key="3">
    <source>
        <dbReference type="Proteomes" id="UP000244855"/>
    </source>
</evidence>
<dbReference type="EMBL" id="KZ805426">
    <property type="protein sequence ID" value="PVH97876.1"/>
    <property type="molecule type" value="Genomic_DNA"/>
</dbReference>
<name>A0A2V1DI58_9PLEO</name>
<dbReference type="OrthoDB" id="5137723at2759"/>
<proteinExistence type="predicted"/>
<keyword evidence="3" id="KW-1185">Reference proteome</keyword>
<dbReference type="Proteomes" id="UP000244855">
    <property type="component" value="Unassembled WGS sequence"/>
</dbReference>
<protein>
    <submittedName>
        <fullName evidence="2">Uncharacterized protein</fullName>
    </submittedName>
</protein>
<accession>A0A2V1DI58</accession>
<organism evidence="2 3">
    <name type="scientific">Periconia macrospinosa</name>
    <dbReference type="NCBI Taxonomy" id="97972"/>
    <lineage>
        <taxon>Eukaryota</taxon>
        <taxon>Fungi</taxon>
        <taxon>Dikarya</taxon>
        <taxon>Ascomycota</taxon>
        <taxon>Pezizomycotina</taxon>
        <taxon>Dothideomycetes</taxon>
        <taxon>Pleosporomycetidae</taxon>
        <taxon>Pleosporales</taxon>
        <taxon>Massarineae</taxon>
        <taxon>Periconiaceae</taxon>
        <taxon>Periconia</taxon>
    </lineage>
</organism>